<dbReference type="EMBL" id="BMAU01021174">
    <property type="protein sequence ID" value="GFX93530.1"/>
    <property type="molecule type" value="Genomic_DNA"/>
</dbReference>
<sequence length="72" mass="8315">MIELLAGNIPFEPHIQVLIPLLICRVDSLILVNYVRNHVSESVLDSPLKQKHDKFQGYGLGWPGRKSHMCYW</sequence>
<comment type="caution">
    <text evidence="1">The sequence shown here is derived from an EMBL/GenBank/DDBJ whole genome shotgun (WGS) entry which is preliminary data.</text>
</comment>
<organism evidence="1 2">
    <name type="scientific">Trichonephila clavipes</name>
    <name type="common">Golden silk orbweaver</name>
    <name type="synonym">Nephila clavipes</name>
    <dbReference type="NCBI Taxonomy" id="2585209"/>
    <lineage>
        <taxon>Eukaryota</taxon>
        <taxon>Metazoa</taxon>
        <taxon>Ecdysozoa</taxon>
        <taxon>Arthropoda</taxon>
        <taxon>Chelicerata</taxon>
        <taxon>Arachnida</taxon>
        <taxon>Araneae</taxon>
        <taxon>Araneomorphae</taxon>
        <taxon>Entelegynae</taxon>
        <taxon>Araneoidea</taxon>
        <taxon>Nephilidae</taxon>
        <taxon>Trichonephila</taxon>
    </lineage>
</organism>
<proteinExistence type="predicted"/>
<keyword evidence="2" id="KW-1185">Reference proteome</keyword>
<reference evidence="1" key="1">
    <citation type="submission" date="2020-08" db="EMBL/GenBank/DDBJ databases">
        <title>Multicomponent nature underlies the extraordinary mechanical properties of spider dragline silk.</title>
        <authorList>
            <person name="Kono N."/>
            <person name="Nakamura H."/>
            <person name="Mori M."/>
            <person name="Yoshida Y."/>
            <person name="Ohtoshi R."/>
            <person name="Malay A.D."/>
            <person name="Moran D.A.P."/>
            <person name="Tomita M."/>
            <person name="Numata K."/>
            <person name="Arakawa K."/>
        </authorList>
    </citation>
    <scope>NUCLEOTIDE SEQUENCE</scope>
</reference>
<name>A0A8X6RF70_TRICX</name>
<dbReference type="Proteomes" id="UP000887159">
    <property type="component" value="Unassembled WGS sequence"/>
</dbReference>
<protein>
    <submittedName>
        <fullName evidence="1">Uncharacterized protein</fullName>
    </submittedName>
</protein>
<accession>A0A8X6RF70</accession>
<dbReference type="AlphaFoldDB" id="A0A8X6RF70"/>
<gene>
    <name evidence="1" type="ORF">TNCV_1094701</name>
</gene>
<evidence type="ECO:0000313" key="2">
    <source>
        <dbReference type="Proteomes" id="UP000887159"/>
    </source>
</evidence>
<evidence type="ECO:0000313" key="1">
    <source>
        <dbReference type="EMBL" id="GFX93530.1"/>
    </source>
</evidence>